<proteinExistence type="predicted"/>
<accession>A0A8H6X3L1</accession>
<reference evidence="1" key="1">
    <citation type="submission" date="2020-05" db="EMBL/GenBank/DDBJ databases">
        <title>Mycena genomes resolve the evolution of fungal bioluminescence.</title>
        <authorList>
            <person name="Tsai I.J."/>
        </authorList>
    </citation>
    <scope>NUCLEOTIDE SEQUENCE</scope>
    <source>
        <strain evidence="1">160909Yilan</strain>
    </source>
</reference>
<keyword evidence="2" id="KW-1185">Reference proteome</keyword>
<gene>
    <name evidence="1" type="ORF">MSAN_02415100</name>
</gene>
<comment type="caution">
    <text evidence="1">The sequence shown here is derived from an EMBL/GenBank/DDBJ whole genome shotgun (WGS) entry which is preliminary data.</text>
</comment>
<dbReference type="EMBL" id="JACAZH010000054">
    <property type="protein sequence ID" value="KAF7333561.1"/>
    <property type="molecule type" value="Genomic_DNA"/>
</dbReference>
<organism evidence="1 2">
    <name type="scientific">Mycena sanguinolenta</name>
    <dbReference type="NCBI Taxonomy" id="230812"/>
    <lineage>
        <taxon>Eukaryota</taxon>
        <taxon>Fungi</taxon>
        <taxon>Dikarya</taxon>
        <taxon>Basidiomycota</taxon>
        <taxon>Agaricomycotina</taxon>
        <taxon>Agaricomycetes</taxon>
        <taxon>Agaricomycetidae</taxon>
        <taxon>Agaricales</taxon>
        <taxon>Marasmiineae</taxon>
        <taxon>Mycenaceae</taxon>
        <taxon>Mycena</taxon>
    </lineage>
</organism>
<evidence type="ECO:0000313" key="2">
    <source>
        <dbReference type="Proteomes" id="UP000623467"/>
    </source>
</evidence>
<dbReference type="AlphaFoldDB" id="A0A8H6X3L1"/>
<evidence type="ECO:0000313" key="1">
    <source>
        <dbReference type="EMBL" id="KAF7333561.1"/>
    </source>
</evidence>
<name>A0A8H6X3L1_9AGAR</name>
<protein>
    <submittedName>
        <fullName evidence="1">Uncharacterized protein</fullName>
    </submittedName>
</protein>
<sequence>MRATLTYGSACFRAIPPTTGLFSFSRTSTSFTHWYPTRVTGCALLPPPLTAAIQLSSPPGLCASFSTYRDVDGYVPTFALSHHASARSSFVSLDPNPPCALLRSGGLAIAFNGLFLTHHHRATVTRIKRSTNTTTTTHFFSITTPPSVLARRLQHARRPELSTVA</sequence>
<dbReference type="Proteomes" id="UP000623467">
    <property type="component" value="Unassembled WGS sequence"/>
</dbReference>